<dbReference type="PANTHER" id="PTHR46211">
    <property type="entry name" value="GLYCEROPHOSPHORYL DIESTER PHOSPHODIESTERASE"/>
    <property type="match status" value="1"/>
</dbReference>
<dbReference type="SUPFAM" id="SSF51695">
    <property type="entry name" value="PLC-like phosphodiesterases"/>
    <property type="match status" value="1"/>
</dbReference>
<protein>
    <submittedName>
        <fullName evidence="2">Glycerophosphoryl diester phosphodiesterase</fullName>
        <ecNumber evidence="2">3.1.4.46</ecNumber>
    </submittedName>
</protein>
<evidence type="ECO:0000313" key="3">
    <source>
        <dbReference type="Proteomes" id="UP001523550"/>
    </source>
</evidence>
<accession>A0ABT1GAU0</accession>
<dbReference type="InterPro" id="IPR017946">
    <property type="entry name" value="PLC-like_Pdiesterase_TIM-brl"/>
</dbReference>
<dbReference type="Proteomes" id="UP001523550">
    <property type="component" value="Unassembled WGS sequence"/>
</dbReference>
<dbReference type="Gene3D" id="3.20.20.190">
    <property type="entry name" value="Phosphatidylinositol (PI) phosphodiesterase"/>
    <property type="match status" value="1"/>
</dbReference>
<dbReference type="InterPro" id="IPR030395">
    <property type="entry name" value="GP_PDE_dom"/>
</dbReference>
<organism evidence="2 3">
    <name type="scientific">Natronospira proteinivora</name>
    <dbReference type="NCBI Taxonomy" id="1807133"/>
    <lineage>
        <taxon>Bacteria</taxon>
        <taxon>Pseudomonadati</taxon>
        <taxon>Pseudomonadota</taxon>
        <taxon>Gammaproteobacteria</taxon>
        <taxon>Natronospirales</taxon>
        <taxon>Natronospiraceae</taxon>
        <taxon>Natronospira</taxon>
    </lineage>
</organism>
<dbReference type="PANTHER" id="PTHR46211:SF1">
    <property type="entry name" value="GLYCEROPHOSPHODIESTER PHOSPHODIESTERASE, CYTOPLASMIC"/>
    <property type="match status" value="1"/>
</dbReference>
<reference evidence="2 3" key="1">
    <citation type="submission" date="2022-03" db="EMBL/GenBank/DDBJ databases">
        <title>Genomic Encyclopedia of Type Strains, Phase III (KMG-III): the genomes of soil and plant-associated and newly described type strains.</title>
        <authorList>
            <person name="Whitman W."/>
        </authorList>
    </citation>
    <scope>NUCLEOTIDE SEQUENCE [LARGE SCALE GENOMIC DNA]</scope>
    <source>
        <strain evidence="2 3">BSker1</strain>
    </source>
</reference>
<dbReference type="GO" id="GO:0008889">
    <property type="term" value="F:glycerophosphodiester phosphodiesterase activity"/>
    <property type="evidence" value="ECO:0007669"/>
    <property type="project" value="UniProtKB-EC"/>
</dbReference>
<dbReference type="EC" id="3.1.4.46" evidence="2"/>
<comment type="caution">
    <text evidence="2">The sequence shown here is derived from an EMBL/GenBank/DDBJ whole genome shotgun (WGS) entry which is preliminary data.</text>
</comment>
<dbReference type="EMBL" id="JALJYF010000002">
    <property type="protein sequence ID" value="MCP1728434.1"/>
    <property type="molecule type" value="Genomic_DNA"/>
</dbReference>
<evidence type="ECO:0000259" key="1">
    <source>
        <dbReference type="PROSITE" id="PS51704"/>
    </source>
</evidence>
<dbReference type="Pfam" id="PF03009">
    <property type="entry name" value="GDPD"/>
    <property type="match status" value="1"/>
</dbReference>
<dbReference type="RefSeq" id="WP_253450570.1">
    <property type="nucleotide sequence ID" value="NZ_JALJYF010000002.1"/>
</dbReference>
<evidence type="ECO:0000313" key="2">
    <source>
        <dbReference type="EMBL" id="MCP1728434.1"/>
    </source>
</evidence>
<name>A0ABT1GAU0_9GAMM</name>
<gene>
    <name evidence="2" type="ORF">J2T60_002434</name>
</gene>
<keyword evidence="3" id="KW-1185">Reference proteome</keyword>
<keyword evidence="2" id="KW-0378">Hydrolase</keyword>
<proteinExistence type="predicted"/>
<dbReference type="PROSITE" id="PS51704">
    <property type="entry name" value="GP_PDE"/>
    <property type="match status" value="1"/>
</dbReference>
<feature type="domain" description="GP-PDE" evidence="1">
    <location>
        <begin position="8"/>
        <end position="244"/>
    </location>
</feature>
<sequence length="248" mass="27732">MSGQGWPDRLVAHRGWPGRYPENSRSGMRAVLEAGARFVEFDVQLTADRQALVFHDDQLYRLMGLPGRVGDLDLKELLAAPLRQPEGDGFVEEGPPSLQAMLALLSDWPTVTVFIELKRASMRRYGRDALLESVLAALHGVTNPVVLISFDSQVLERARARGAKSIGWVFKPWNERARIEAARLSPDYLFVRKDRVPAGEAPFWPGSWQWVIYDVNERASAEALLTRGADLIETDYLPELAGLAHGRT</sequence>